<reference evidence="2 3" key="1">
    <citation type="journal article" date="2016" name="Nat. Commun.">
        <title>Thousands of microbial genomes shed light on interconnected biogeochemical processes in an aquifer system.</title>
        <authorList>
            <person name="Anantharaman K."/>
            <person name="Brown C.T."/>
            <person name="Hug L.A."/>
            <person name="Sharon I."/>
            <person name="Castelle C.J."/>
            <person name="Probst A.J."/>
            <person name="Thomas B.C."/>
            <person name="Singh A."/>
            <person name="Wilkins M.J."/>
            <person name="Karaoz U."/>
            <person name="Brodie E.L."/>
            <person name="Williams K.H."/>
            <person name="Hubbard S.S."/>
            <person name="Banfield J.F."/>
        </authorList>
    </citation>
    <scope>NUCLEOTIDE SEQUENCE [LARGE SCALE GENOMIC DNA]</scope>
</reference>
<comment type="caution">
    <text evidence="2">The sequence shown here is derived from an EMBL/GenBank/DDBJ whole genome shotgun (WGS) entry which is preliminary data.</text>
</comment>
<keyword evidence="1" id="KW-0812">Transmembrane</keyword>
<accession>A0A1F5MHP2</accession>
<sequence length="121" mass="13200">MAGRHLERIEEDTGVGLAQTAIPVAGLRPDIINLDTGKIVTRGNIREKTSLVNEEIKSRSWFSELLRDARLGRRSAIVEVTLGALIITGAIGAGVELGLRHGMDIDTFSKLLKRGVKRKSQ</sequence>
<protein>
    <submittedName>
        <fullName evidence="2">Uncharacterized protein</fullName>
    </submittedName>
</protein>
<dbReference type="EMBL" id="MFDT01000024">
    <property type="protein sequence ID" value="OGE64884.1"/>
    <property type="molecule type" value="Genomic_DNA"/>
</dbReference>
<gene>
    <name evidence="2" type="ORF">A3I48_01205</name>
</gene>
<feature type="transmembrane region" description="Helical" evidence="1">
    <location>
        <begin position="76"/>
        <end position="95"/>
    </location>
</feature>
<dbReference type="Proteomes" id="UP000178859">
    <property type="component" value="Unassembled WGS sequence"/>
</dbReference>
<evidence type="ECO:0000313" key="3">
    <source>
        <dbReference type="Proteomes" id="UP000178859"/>
    </source>
</evidence>
<organism evidence="2 3">
    <name type="scientific">Candidatus Daviesbacteria bacterium RIFCSPLOWO2_02_FULL_36_7</name>
    <dbReference type="NCBI Taxonomy" id="1797792"/>
    <lineage>
        <taxon>Bacteria</taxon>
        <taxon>Candidatus Daviesiibacteriota</taxon>
    </lineage>
</organism>
<evidence type="ECO:0000313" key="2">
    <source>
        <dbReference type="EMBL" id="OGE64884.1"/>
    </source>
</evidence>
<evidence type="ECO:0000256" key="1">
    <source>
        <dbReference type="SAM" id="Phobius"/>
    </source>
</evidence>
<dbReference type="AlphaFoldDB" id="A0A1F5MHP2"/>
<proteinExistence type="predicted"/>
<keyword evidence="1" id="KW-0472">Membrane</keyword>
<keyword evidence="1" id="KW-1133">Transmembrane helix</keyword>
<name>A0A1F5MHP2_9BACT</name>